<name>A0ABT2GVD9_9MICO</name>
<evidence type="ECO:0000313" key="6">
    <source>
        <dbReference type="Proteomes" id="UP001165584"/>
    </source>
</evidence>
<evidence type="ECO:0000256" key="1">
    <source>
        <dbReference type="ARBA" id="ARBA00022630"/>
    </source>
</evidence>
<proteinExistence type="predicted"/>
<accession>A0ABT2GVD9</accession>
<dbReference type="Proteomes" id="UP001165584">
    <property type="component" value="Unassembled WGS sequence"/>
</dbReference>
<comment type="caution">
    <text evidence="5">The sequence shown here is derived from an EMBL/GenBank/DDBJ whole genome shotgun (WGS) entry which is preliminary data.</text>
</comment>
<dbReference type="PANTHER" id="PTHR43408:SF2">
    <property type="entry name" value="FMN REDUCTASE (NADPH)"/>
    <property type="match status" value="1"/>
</dbReference>
<gene>
    <name evidence="5" type="ORF">N1027_18795</name>
</gene>
<organism evidence="5 6">
    <name type="scientific">Herbiconiux aconitum</name>
    <dbReference type="NCBI Taxonomy" id="2970913"/>
    <lineage>
        <taxon>Bacteria</taxon>
        <taxon>Bacillati</taxon>
        <taxon>Actinomycetota</taxon>
        <taxon>Actinomycetes</taxon>
        <taxon>Micrococcales</taxon>
        <taxon>Microbacteriaceae</taxon>
        <taxon>Herbiconiux</taxon>
    </lineage>
</organism>
<dbReference type="Pfam" id="PF03358">
    <property type="entry name" value="FMN_red"/>
    <property type="match status" value="1"/>
</dbReference>
<keyword evidence="1" id="KW-0285">Flavoprotein</keyword>
<dbReference type="Gene3D" id="3.40.50.360">
    <property type="match status" value="1"/>
</dbReference>
<reference evidence="5" key="1">
    <citation type="submission" date="2022-08" db="EMBL/GenBank/DDBJ databases">
        <authorList>
            <person name="Deng Y."/>
            <person name="Han X.-F."/>
            <person name="Zhang Y.-Q."/>
        </authorList>
    </citation>
    <scope>NUCLEOTIDE SEQUENCE</scope>
    <source>
        <strain evidence="5">CPCC 205763</strain>
    </source>
</reference>
<keyword evidence="2" id="KW-0288">FMN</keyword>
<dbReference type="PANTHER" id="PTHR43408">
    <property type="entry name" value="FMN REDUCTASE (NADPH)"/>
    <property type="match status" value="1"/>
</dbReference>
<dbReference type="InterPro" id="IPR029039">
    <property type="entry name" value="Flavoprotein-like_sf"/>
</dbReference>
<evidence type="ECO:0000256" key="2">
    <source>
        <dbReference type="ARBA" id="ARBA00022643"/>
    </source>
</evidence>
<sequence>MTTEATPQTSDSAERPVRLVIISAGVSDPSSTRLLADRLAQKTVDLLAEAGQPASVGVIELGPLAVDIAQNIVSGFPNARVQAAIDRLADADAVIASTPVYKAGISGLFKSFADVLDNDLLIATPVVLAATAGTARHAMVADEQLRPLFAFLRALAVPTSVFAAPEDWGSTALGDRIERAATELALLVRSGVGRSIADGAWAGYQHQFSGNATRSEGSAAEVDFDTDLMRMAAGGGV</sequence>
<evidence type="ECO:0000313" key="5">
    <source>
        <dbReference type="EMBL" id="MCS5720185.1"/>
    </source>
</evidence>
<dbReference type="EMBL" id="JANLCM010000002">
    <property type="protein sequence ID" value="MCS5720185.1"/>
    <property type="molecule type" value="Genomic_DNA"/>
</dbReference>
<dbReference type="SUPFAM" id="SSF52218">
    <property type="entry name" value="Flavoproteins"/>
    <property type="match status" value="1"/>
</dbReference>
<keyword evidence="6" id="KW-1185">Reference proteome</keyword>
<evidence type="ECO:0000259" key="4">
    <source>
        <dbReference type="Pfam" id="PF03358"/>
    </source>
</evidence>
<dbReference type="RefSeq" id="WP_259510130.1">
    <property type="nucleotide sequence ID" value="NZ_JANLCM010000002.1"/>
</dbReference>
<dbReference type="InterPro" id="IPR051814">
    <property type="entry name" value="NAD(P)H-dep_FMN_reductase"/>
</dbReference>
<dbReference type="NCBIfam" id="TIGR04037">
    <property type="entry name" value="LLM_duo_CE1759"/>
    <property type="match status" value="1"/>
</dbReference>
<keyword evidence="3" id="KW-0560">Oxidoreductase</keyword>
<feature type="domain" description="NADPH-dependent FMN reductase-like" evidence="4">
    <location>
        <begin position="18"/>
        <end position="168"/>
    </location>
</feature>
<protein>
    <submittedName>
        <fullName evidence="5">NAD(P)H-dependent oxidoreductase</fullName>
    </submittedName>
</protein>
<dbReference type="InterPro" id="IPR023932">
    <property type="entry name" value="CE1759_FMN_reduct"/>
</dbReference>
<evidence type="ECO:0000256" key="3">
    <source>
        <dbReference type="ARBA" id="ARBA00023002"/>
    </source>
</evidence>
<dbReference type="InterPro" id="IPR005025">
    <property type="entry name" value="FMN_Rdtase-like_dom"/>
</dbReference>